<name>A0A9X3TS37_9BACL</name>
<keyword evidence="2" id="KW-1185">Reference proteome</keyword>
<dbReference type="InterPro" id="IPR021338">
    <property type="entry name" value="DUF2953"/>
</dbReference>
<evidence type="ECO:0000313" key="2">
    <source>
        <dbReference type="Proteomes" id="UP001151071"/>
    </source>
</evidence>
<accession>A0A9X3TS37</accession>
<comment type="caution">
    <text evidence="1">The sequence shown here is derived from an EMBL/GenBank/DDBJ whole genome shotgun (WGS) entry which is preliminary data.</text>
</comment>
<proteinExistence type="predicted"/>
<protein>
    <submittedName>
        <fullName evidence="1">DUF2953 domain-containing protein</fullName>
    </submittedName>
</protein>
<sequence length="220" mass="25318">MGWLVVGILALVALAAVTPVRIAIEYGRVGENDHLVVEFSAWFRLFRRKYELPVLLQKPTRQGPELKAKVEKVHKRSEMDDSIQDVNFKQVKQWMKKYQDLLKRVHDLQPVARAFFRKIRCSRLEWHTVLGTGGAAETGTLLGLVWGVKSMLVSVFSGAVSLRSMPRLSVQPVWNQEVIRTQFRCILHVWLGHAMLAGVRLLLRWQIGRRREWKTAPSEA</sequence>
<dbReference type="Proteomes" id="UP001151071">
    <property type="component" value="Unassembled WGS sequence"/>
</dbReference>
<organism evidence="1 2">
    <name type="scientific">Brevibacillus thermoruber</name>
    <dbReference type="NCBI Taxonomy" id="33942"/>
    <lineage>
        <taxon>Bacteria</taxon>
        <taxon>Bacillati</taxon>
        <taxon>Bacillota</taxon>
        <taxon>Bacilli</taxon>
        <taxon>Bacillales</taxon>
        <taxon>Paenibacillaceae</taxon>
        <taxon>Brevibacillus</taxon>
    </lineage>
</organism>
<dbReference type="AlphaFoldDB" id="A0A9X3TS37"/>
<reference evidence="1" key="1">
    <citation type="submission" date="2022-12" db="EMBL/GenBank/DDBJ databases">
        <title>Draft genome sequence of the thermophilic strain Brevibacillus thermoruber HT42, isolated from Los Humeros, Puebla, Mexico, with biotechnological potential.</title>
        <authorList>
            <person name="Lara Sanchez J."/>
            <person name="Solis Palacios R."/>
            <person name="Bustos Baena A.S."/>
            <person name="Ruz Baez A.E."/>
            <person name="Espinosa Luna G."/>
            <person name="Oliart Ros R.M."/>
        </authorList>
    </citation>
    <scope>NUCLEOTIDE SEQUENCE</scope>
    <source>
        <strain evidence="1">HT42</strain>
    </source>
</reference>
<dbReference type="RefSeq" id="WP_271140351.1">
    <property type="nucleotide sequence ID" value="NZ_JAPYYP010000016.1"/>
</dbReference>
<evidence type="ECO:0000313" key="1">
    <source>
        <dbReference type="EMBL" id="MDA5109408.1"/>
    </source>
</evidence>
<dbReference type="EMBL" id="JAPYYP010000016">
    <property type="protein sequence ID" value="MDA5109408.1"/>
    <property type="molecule type" value="Genomic_DNA"/>
</dbReference>
<gene>
    <name evidence="1" type="ORF">O3V59_13635</name>
</gene>
<dbReference type="Pfam" id="PF11167">
    <property type="entry name" value="DUF2953"/>
    <property type="match status" value="1"/>
</dbReference>